<dbReference type="Pfam" id="PF14620">
    <property type="entry name" value="YPEB_PepSY1-2"/>
    <property type="match status" value="1"/>
</dbReference>
<comment type="caution">
    <text evidence="3">The sequence shown here is derived from an EMBL/GenBank/DDBJ whole genome shotgun (WGS) entry which is preliminary data.</text>
</comment>
<dbReference type="InterPro" id="IPR014239">
    <property type="entry name" value="YpeB_PepSY1-2"/>
</dbReference>
<evidence type="ECO:0000259" key="2">
    <source>
        <dbReference type="Pfam" id="PF20769"/>
    </source>
</evidence>
<gene>
    <name evidence="3" type="primary">ypeB</name>
    <name evidence="3" type="ORF">MACH08_22440</name>
</gene>
<dbReference type="InterPro" id="IPR048402">
    <property type="entry name" value="YpeB_N"/>
</dbReference>
<evidence type="ECO:0000313" key="3">
    <source>
        <dbReference type="EMBL" id="GLO66460.1"/>
    </source>
</evidence>
<dbReference type="EMBL" id="BSKO01000001">
    <property type="protein sequence ID" value="GLO66460.1"/>
    <property type="molecule type" value="Genomic_DNA"/>
</dbReference>
<feature type="domain" description="Sporulation protein YpeB N-terminal" evidence="2">
    <location>
        <begin position="27"/>
        <end position="162"/>
    </location>
</feature>
<protein>
    <submittedName>
        <fullName evidence="3">Sporulation protein YpeB</fullName>
    </submittedName>
</protein>
<evidence type="ECO:0000313" key="4">
    <source>
        <dbReference type="Proteomes" id="UP001275436"/>
    </source>
</evidence>
<reference evidence="3 4" key="1">
    <citation type="submission" date="2023-02" db="EMBL/GenBank/DDBJ databases">
        <title>Oceanobacillus kimchii IFOP_LL358 isolated form Alexandrium catenella lab strain.</title>
        <authorList>
            <person name="Gajardo G."/>
            <person name="Ueki S."/>
            <person name="Maruyama F."/>
        </authorList>
    </citation>
    <scope>NUCLEOTIDE SEQUENCE [LARGE SCALE GENOMIC DNA]</scope>
    <source>
        <strain evidence="3 4">IFOP_LL358</strain>
    </source>
</reference>
<dbReference type="NCBIfam" id="TIGR02889">
    <property type="entry name" value="spore_YpeB"/>
    <property type="match status" value="1"/>
</dbReference>
<dbReference type="Pfam" id="PF20769">
    <property type="entry name" value="YPEB_N"/>
    <property type="match status" value="1"/>
</dbReference>
<organism evidence="3 4">
    <name type="scientific">Oceanobacillus kimchii</name>
    <dbReference type="NCBI Taxonomy" id="746691"/>
    <lineage>
        <taxon>Bacteria</taxon>
        <taxon>Bacillati</taxon>
        <taxon>Bacillota</taxon>
        <taxon>Bacilli</taxon>
        <taxon>Bacillales</taxon>
        <taxon>Bacillaceae</taxon>
        <taxon>Oceanobacillus</taxon>
    </lineage>
</organism>
<accession>A0ABQ5TMW6</accession>
<keyword evidence="4" id="KW-1185">Reference proteome</keyword>
<proteinExistence type="predicted"/>
<dbReference type="Proteomes" id="UP001275436">
    <property type="component" value="Unassembled WGS sequence"/>
</dbReference>
<feature type="domain" description="Sporulation protein YpeB PepSY1 and PepSY2" evidence="1">
    <location>
        <begin position="180"/>
        <end position="370"/>
    </location>
</feature>
<evidence type="ECO:0000259" key="1">
    <source>
        <dbReference type="Pfam" id="PF14620"/>
    </source>
</evidence>
<sequence length="447" mass="50498">MFRWIAIGVLSVAVIGTAVWGYNEYSEKNEIKIQAENEYQRSFHELTYHMDLLNDEIGTALAMNSKERLSPQFVDIWRLTSQAHSNVGQLPLGLLPFHKTEQFLSDIGEFTYQTAVRNLDDNPLTEEETQKLKDYYAQSGQIKDELRQVQHAALDEGLSWMDVELALSDENAQQDNTIVNGFQTVEKSVEGFGQGAPENSTISTKTQDHAYKNLTGPEVTENEALQRAMEIFEIEDKELLAISESGDGADTPFYSISYNTEEEHGYMDMAIKGGHPLNLLVSREMGEKQVSLNEGSEKAKEYLKSFGLENMTLFQSSEYDHIGVYSFLYNDNGVRVYSDAVEVKIGLDNGDLLGLTTNSYFMNHTDREIPEPKISEDEARDDVNSTVDIQESHLAVIDNDAGEEILTYEFLGVMDDETYRIFINAENGQEELVEKLDGKEVNYNSVL</sequence>
<dbReference type="RefSeq" id="WP_017796921.1">
    <property type="nucleotide sequence ID" value="NZ_BSKO01000001.1"/>
</dbReference>
<name>A0ABQ5TMW6_9BACI</name>